<comment type="caution">
    <text evidence="1">The sequence shown here is derived from an EMBL/GenBank/DDBJ whole genome shotgun (WGS) entry which is preliminary data.</text>
</comment>
<reference evidence="1 2" key="1">
    <citation type="submission" date="2024-11" db="EMBL/GenBank/DDBJ databases">
        <authorList>
            <person name="Heng Y.C."/>
            <person name="Lim A.C.H."/>
            <person name="Lee J.K.Y."/>
            <person name="Kittelmann S."/>
        </authorList>
    </citation>
    <scope>NUCLEOTIDE SEQUENCE [LARGE SCALE GENOMIC DNA]</scope>
    <source>
        <strain evidence="1 2">WILCCON 0114</strain>
    </source>
</reference>
<sequence length="242" mass="27523">MFNCGFRENNMICPRIVSYKRGDVNGDGIPDNVYLTGTKKPDSPFIQDITLIIQDGASGRLNKVQLSENAGYDPALFLGDFTGDGVKDILISIFSGGSGAFMYDYIYTFTKNVPKLIFDFNEYNEEYKYEITYKDNYKVEAISRKNNEKYIIDISTRDSGYLSEIYYDNGVLKQPISGFVNPLSGLYPVDYDLDGVYELLAYQKIAGRYNADALGYFLNVLKWKDNKFDLYNQNVAIFGVQV</sequence>
<dbReference type="RefSeq" id="WP_406786419.1">
    <property type="nucleotide sequence ID" value="NZ_JBJIAA010000003.1"/>
</dbReference>
<organism evidence="1 2">
    <name type="scientific">Clostridium neuense</name>
    <dbReference type="NCBI Taxonomy" id="1728934"/>
    <lineage>
        <taxon>Bacteria</taxon>
        <taxon>Bacillati</taxon>
        <taxon>Bacillota</taxon>
        <taxon>Clostridia</taxon>
        <taxon>Eubacteriales</taxon>
        <taxon>Clostridiaceae</taxon>
        <taxon>Clostridium</taxon>
    </lineage>
</organism>
<dbReference type="SUPFAM" id="SSF69318">
    <property type="entry name" value="Integrin alpha N-terminal domain"/>
    <property type="match status" value="1"/>
</dbReference>
<gene>
    <name evidence="1" type="ORF">ACJDT4_04925</name>
</gene>
<dbReference type="InterPro" id="IPR028994">
    <property type="entry name" value="Integrin_alpha_N"/>
</dbReference>
<proteinExistence type="predicted"/>
<evidence type="ECO:0000313" key="1">
    <source>
        <dbReference type="EMBL" id="MFL0249756.1"/>
    </source>
</evidence>
<dbReference type="EMBL" id="JBJIAA010000003">
    <property type="protein sequence ID" value="MFL0249756.1"/>
    <property type="molecule type" value="Genomic_DNA"/>
</dbReference>
<accession>A0ABW8TB59</accession>
<evidence type="ECO:0000313" key="2">
    <source>
        <dbReference type="Proteomes" id="UP001623592"/>
    </source>
</evidence>
<name>A0ABW8TB59_9CLOT</name>
<keyword evidence="2" id="KW-1185">Reference proteome</keyword>
<protein>
    <submittedName>
        <fullName evidence="1">VCBS repeat-containing protein</fullName>
    </submittedName>
</protein>
<dbReference type="Proteomes" id="UP001623592">
    <property type="component" value="Unassembled WGS sequence"/>
</dbReference>